<evidence type="ECO:0000256" key="1">
    <source>
        <dbReference type="ARBA" id="ARBA00022679"/>
    </source>
</evidence>
<dbReference type="CDD" id="cd04301">
    <property type="entry name" value="NAT_SF"/>
    <property type="match status" value="1"/>
</dbReference>
<dbReference type="GO" id="GO:0008080">
    <property type="term" value="F:N-acetyltransferase activity"/>
    <property type="evidence" value="ECO:0007669"/>
    <property type="project" value="InterPro"/>
</dbReference>
<accession>A0A1V6N1S7</accession>
<dbReference type="AlphaFoldDB" id="A0A1V6N1S7"/>
<evidence type="ECO:0000313" key="4">
    <source>
        <dbReference type="Proteomes" id="UP000191661"/>
    </source>
</evidence>
<reference evidence="3 4" key="1">
    <citation type="submission" date="2014-12" db="EMBL/GenBank/DDBJ databases">
        <title>Genome sequence of Methanobrevibacter arboriphilicus DH1, DSM1125.</title>
        <authorList>
            <person name="Poehlein A."/>
            <person name="Thauer R.K."/>
            <person name="Seedorf H."/>
            <person name="Daniel R."/>
        </authorList>
    </citation>
    <scope>NUCLEOTIDE SEQUENCE [LARGE SCALE GENOMIC DNA]</scope>
    <source>
        <strain evidence="3 4">DH1</strain>
    </source>
</reference>
<dbReference type="Gene3D" id="3.40.630.30">
    <property type="match status" value="1"/>
</dbReference>
<dbReference type="InterPro" id="IPR016181">
    <property type="entry name" value="Acyl_CoA_acyltransferase"/>
</dbReference>
<dbReference type="Proteomes" id="UP000191661">
    <property type="component" value="Unassembled WGS sequence"/>
</dbReference>
<sequence length="187" mass="22119">MKYYKIRTLDDDGIFPLKTKKFLFKMIKKEYGYGYIPKYHGDIKNLEEVYLNNKRNSFFIAQDKNENIIGTLAIREYDREFEQFSNLYCRNSTASIWRAFIDEDYRRVGIASALVGEAEKFSKNSKYKKIYLHTHKNLDGALEFWKSLDYNITLDTDNHLQTVHMEKNISSVLGNIYSNIKDSIAYI</sequence>
<dbReference type="Pfam" id="PF00583">
    <property type="entry name" value="Acetyltransf_1"/>
    <property type="match status" value="1"/>
</dbReference>
<protein>
    <submittedName>
        <fullName evidence="3">Acetyltransferase</fullName>
    </submittedName>
</protein>
<evidence type="ECO:0000259" key="2">
    <source>
        <dbReference type="PROSITE" id="PS51186"/>
    </source>
</evidence>
<proteinExistence type="predicted"/>
<dbReference type="EMBL" id="JXMW01000011">
    <property type="protein sequence ID" value="OQD58631.1"/>
    <property type="molecule type" value="Genomic_DNA"/>
</dbReference>
<gene>
    <name evidence="3" type="ORF">MBBAR_11c00240</name>
</gene>
<dbReference type="RefSeq" id="WP_143746151.1">
    <property type="nucleotide sequence ID" value="NZ_JXMW01000011.1"/>
</dbReference>
<evidence type="ECO:0000313" key="3">
    <source>
        <dbReference type="EMBL" id="OQD58631.1"/>
    </source>
</evidence>
<dbReference type="InterPro" id="IPR050769">
    <property type="entry name" value="NAT_camello-type"/>
</dbReference>
<dbReference type="InterPro" id="IPR000182">
    <property type="entry name" value="GNAT_dom"/>
</dbReference>
<dbReference type="PANTHER" id="PTHR13947:SF37">
    <property type="entry name" value="LD18367P"/>
    <property type="match status" value="1"/>
</dbReference>
<dbReference type="OrthoDB" id="67121at2157"/>
<comment type="caution">
    <text evidence="3">The sequence shown here is derived from an EMBL/GenBank/DDBJ whole genome shotgun (WGS) entry which is preliminary data.</text>
</comment>
<dbReference type="SUPFAM" id="SSF55729">
    <property type="entry name" value="Acyl-CoA N-acyltransferases (Nat)"/>
    <property type="match status" value="1"/>
</dbReference>
<dbReference type="PANTHER" id="PTHR13947">
    <property type="entry name" value="GNAT FAMILY N-ACETYLTRANSFERASE"/>
    <property type="match status" value="1"/>
</dbReference>
<feature type="domain" description="N-acetyltransferase" evidence="2">
    <location>
        <begin position="4"/>
        <end position="170"/>
    </location>
</feature>
<keyword evidence="4" id="KW-1185">Reference proteome</keyword>
<keyword evidence="1 3" id="KW-0808">Transferase</keyword>
<organism evidence="3 4">
    <name type="scientific">Methanobrevibacter arboriphilus JCM 13429 = DSM 1125</name>
    <dbReference type="NCBI Taxonomy" id="1300164"/>
    <lineage>
        <taxon>Archaea</taxon>
        <taxon>Methanobacteriati</taxon>
        <taxon>Methanobacteriota</taxon>
        <taxon>Methanomada group</taxon>
        <taxon>Methanobacteria</taxon>
        <taxon>Methanobacteriales</taxon>
        <taxon>Methanobacteriaceae</taxon>
        <taxon>Methanobrevibacter</taxon>
    </lineage>
</organism>
<name>A0A1V6N1S7_METAZ</name>
<dbReference type="PROSITE" id="PS51186">
    <property type="entry name" value="GNAT"/>
    <property type="match status" value="1"/>
</dbReference>